<evidence type="ECO:0000313" key="2">
    <source>
        <dbReference type="Proteomes" id="UP000601736"/>
    </source>
</evidence>
<accession>A0A8H9D8U1</accession>
<protein>
    <submittedName>
        <fullName evidence="1">Uncharacterized protein</fullName>
    </submittedName>
</protein>
<comment type="caution">
    <text evidence="1">The sequence shown here is derived from an EMBL/GenBank/DDBJ whole genome shotgun (WGS) entry which is preliminary data.</text>
</comment>
<proteinExistence type="predicted"/>
<reference evidence="1" key="1">
    <citation type="submission" date="2021-02" db="EMBL/GenBank/DDBJ databases">
        <authorList>
            <person name="Han P."/>
        </authorList>
    </citation>
    <scope>NUCLEOTIDE SEQUENCE</scope>
    <source>
        <strain evidence="1">Nitrosomonas nitrosa 18-3D</strain>
    </source>
</reference>
<dbReference type="EMBL" id="CAJNAP010000001">
    <property type="protein sequence ID" value="CAE6484416.1"/>
    <property type="molecule type" value="Genomic_DNA"/>
</dbReference>
<dbReference type="AlphaFoldDB" id="A0A8H9D8U1"/>
<name>A0A8H9D8U1_9PROT</name>
<organism evidence="1 2">
    <name type="scientific">Nitrosomonas nitrosa</name>
    <dbReference type="NCBI Taxonomy" id="52442"/>
    <lineage>
        <taxon>Bacteria</taxon>
        <taxon>Pseudomonadati</taxon>
        <taxon>Pseudomonadota</taxon>
        <taxon>Betaproteobacteria</taxon>
        <taxon>Nitrosomonadales</taxon>
        <taxon>Nitrosomonadaceae</taxon>
        <taxon>Nitrosomonas</taxon>
    </lineage>
</organism>
<sequence length="71" mass="8244">MIIPYPDVKTGQSFAQVLLFALIIYPHSVSDRVISMRFESQIHAPKRYPTQASNFKPSTQKIITFLFMQRI</sequence>
<dbReference type="Proteomes" id="UP000601736">
    <property type="component" value="Unassembled WGS sequence"/>
</dbReference>
<gene>
    <name evidence="1" type="ORF">NMYAN_10168</name>
</gene>
<evidence type="ECO:0000313" key="1">
    <source>
        <dbReference type="EMBL" id="CAE6484416.1"/>
    </source>
</evidence>